<reference evidence="2" key="1">
    <citation type="submission" date="2021-03" db="EMBL/GenBank/DDBJ databases">
        <title>Draft genome sequence of rust myrtle Austropuccinia psidii MF-1, a brazilian biotype.</title>
        <authorList>
            <person name="Quecine M.C."/>
            <person name="Pachon D.M.R."/>
            <person name="Bonatelli M.L."/>
            <person name="Correr F.H."/>
            <person name="Franceschini L.M."/>
            <person name="Leite T.F."/>
            <person name="Margarido G.R.A."/>
            <person name="Almeida C.A."/>
            <person name="Ferrarezi J.A."/>
            <person name="Labate C.A."/>
        </authorList>
    </citation>
    <scope>NUCLEOTIDE SEQUENCE</scope>
    <source>
        <strain evidence="2">MF-1</strain>
    </source>
</reference>
<name>A0A9Q3H9A8_9BASI</name>
<proteinExistence type="predicted"/>
<sequence>MLKKSHCCIYIPEEGVQNDSNFGEKRPSGIYQLQTSSRGVQGQTQQPSEEKKSQEPSGKQQSQSKLAQSLPTRVQDPQIGAFSHGQCVQYGLNSHGIHSQRAGKDEKDLCKQIIQEIQFV</sequence>
<evidence type="ECO:0000313" key="2">
    <source>
        <dbReference type="EMBL" id="MBW0494499.1"/>
    </source>
</evidence>
<evidence type="ECO:0000313" key="3">
    <source>
        <dbReference type="Proteomes" id="UP000765509"/>
    </source>
</evidence>
<dbReference type="Proteomes" id="UP000765509">
    <property type="component" value="Unassembled WGS sequence"/>
</dbReference>
<accession>A0A9Q3H9A8</accession>
<protein>
    <submittedName>
        <fullName evidence="2">Uncharacterized protein</fullName>
    </submittedName>
</protein>
<dbReference type="AlphaFoldDB" id="A0A9Q3H9A8"/>
<organism evidence="2 3">
    <name type="scientific">Austropuccinia psidii MF-1</name>
    <dbReference type="NCBI Taxonomy" id="1389203"/>
    <lineage>
        <taxon>Eukaryota</taxon>
        <taxon>Fungi</taxon>
        <taxon>Dikarya</taxon>
        <taxon>Basidiomycota</taxon>
        <taxon>Pucciniomycotina</taxon>
        <taxon>Pucciniomycetes</taxon>
        <taxon>Pucciniales</taxon>
        <taxon>Sphaerophragmiaceae</taxon>
        <taxon>Austropuccinia</taxon>
    </lineage>
</organism>
<comment type="caution">
    <text evidence="2">The sequence shown here is derived from an EMBL/GenBank/DDBJ whole genome shotgun (WGS) entry which is preliminary data.</text>
</comment>
<feature type="compositionally biased region" description="Low complexity" evidence="1">
    <location>
        <begin position="57"/>
        <end position="70"/>
    </location>
</feature>
<keyword evidence="3" id="KW-1185">Reference proteome</keyword>
<feature type="region of interest" description="Disordered" evidence="1">
    <location>
        <begin position="17"/>
        <end position="75"/>
    </location>
</feature>
<dbReference type="EMBL" id="AVOT02012612">
    <property type="protein sequence ID" value="MBW0494499.1"/>
    <property type="molecule type" value="Genomic_DNA"/>
</dbReference>
<gene>
    <name evidence="2" type="ORF">O181_034214</name>
</gene>
<evidence type="ECO:0000256" key="1">
    <source>
        <dbReference type="SAM" id="MobiDB-lite"/>
    </source>
</evidence>
<feature type="compositionally biased region" description="Polar residues" evidence="1">
    <location>
        <begin position="31"/>
        <end position="47"/>
    </location>
</feature>